<proteinExistence type="predicted"/>
<evidence type="ECO:0000313" key="2">
    <source>
        <dbReference type="EMBL" id="BAU33103.1"/>
    </source>
</evidence>
<dbReference type="PANTHER" id="PTHR30032">
    <property type="entry name" value="N-ACETYLMURAMOYL-L-ALANINE AMIDASE-RELATED"/>
    <property type="match status" value="1"/>
</dbReference>
<dbReference type="EMBL" id="AP017315">
    <property type="protein sequence ID" value="BAU33103.1"/>
    <property type="molecule type" value="Genomic_DNA"/>
</dbReference>
<evidence type="ECO:0000313" key="3">
    <source>
        <dbReference type="Proteomes" id="UP000218965"/>
    </source>
</evidence>
<dbReference type="Proteomes" id="UP000218965">
    <property type="component" value="Chromosome"/>
</dbReference>
<protein>
    <submittedName>
        <fullName evidence="2">N-acetylmuramoyl-L-alanine amidase</fullName>
    </submittedName>
</protein>
<evidence type="ECO:0000256" key="1">
    <source>
        <dbReference type="SAM" id="SignalP"/>
    </source>
</evidence>
<dbReference type="InterPro" id="IPR007253">
    <property type="entry name" value="Cell_wall-bd_2"/>
</dbReference>
<accession>A0A0U5BFT1</accession>
<dbReference type="AlphaFoldDB" id="A0A0U5BFT1"/>
<reference evidence="2 3" key="2">
    <citation type="submission" date="2016-01" db="EMBL/GenBank/DDBJ databases">
        <title>Microcella alkaliphila JAM AC0309 whole genome shotgun sequence.</title>
        <authorList>
            <person name="Kurata A."/>
            <person name="Hirose Y."/>
            <person name="Kishimoto N."/>
            <person name="Kobayashi T."/>
        </authorList>
    </citation>
    <scope>NUCLEOTIDE SEQUENCE [LARGE SCALE GENOMIC DNA]</scope>
    <source>
        <strain evidence="2 3">JAM AC0309</strain>
    </source>
</reference>
<feature type="signal peptide" evidence="1">
    <location>
        <begin position="1"/>
        <end position="23"/>
    </location>
</feature>
<organism evidence="2 3">
    <name type="scientific">Microcella alkaliphila</name>
    <dbReference type="NCBI Taxonomy" id="279828"/>
    <lineage>
        <taxon>Bacteria</taxon>
        <taxon>Bacillati</taxon>
        <taxon>Actinomycetota</taxon>
        <taxon>Actinomycetes</taxon>
        <taxon>Micrococcales</taxon>
        <taxon>Microbacteriaceae</taxon>
        <taxon>Microcella</taxon>
    </lineage>
</organism>
<sequence length="573" mass="59485">MKSLRRIVAVVASALLVGALIVATDAPEPAQAVNAADFDPGYIIADHLFYDGAAMSESEIQQFLNRQIGTCNNANCLNIYRQSTGDRPVTPRCNGYAGASNETAARIIFKVQQSCNISAKVILVTLQKEQSLVTSRSPSNSTLERAMGYYCPDDPSRPGWCHPDFAGFFNQVYNAAAQFQRYRLEPHNFSHRVRTQAVRYHPNTACGSVTVTIRNAATAGLYNYTPYTPNAAAMNNLFGLGDSCSAYGNRNFWRIYSQWFGSPTGFNPTNVGASRLAGDDRYSTSVEISKATYPDGAAVVYVAVGSSFPDGLAAAPAAANAGAPLLLTPSTGLPPVVRAEIQRLAPSRIVVVGGTGVIPGAVVDQLRPLAPSIRRDSGADRYTTANEVARAGFPSGASIAFVASGANFPDALAASAAAGALGGPVVLVPPGSTSMPQETRQLLGSLGVRTVVLAGGTGVLPGGSFVDSIRSISSVNSVVRQGGLDRYATAAAINTYAFPAAERAYLASGTNFPDALSAAAAAGATQSPLHLTPGTCMPAASGTHLGNAGVRHITLVGGTAIVAGTSRSFQPCL</sequence>
<dbReference type="Gene3D" id="3.40.50.12090">
    <property type="match status" value="1"/>
</dbReference>
<dbReference type="Pfam" id="PF04122">
    <property type="entry name" value="CW_binding_2"/>
    <property type="match status" value="3"/>
</dbReference>
<dbReference type="PANTHER" id="PTHR30032:SF8">
    <property type="entry name" value="GERMINATION-SPECIFIC N-ACETYLMURAMOYL-L-ALANINE AMIDASE"/>
    <property type="match status" value="1"/>
</dbReference>
<dbReference type="RefSeq" id="WP_096422726.1">
    <property type="nucleotide sequence ID" value="NZ_AP017315.1"/>
</dbReference>
<name>A0A0U5BFT1_9MICO</name>
<keyword evidence="1" id="KW-0732">Signal</keyword>
<feature type="chain" id="PRO_5039278264" evidence="1">
    <location>
        <begin position="24"/>
        <end position="573"/>
    </location>
</feature>
<dbReference type="InterPro" id="IPR051922">
    <property type="entry name" value="Bact_Sporulation_Assoc"/>
</dbReference>
<dbReference type="KEGG" id="malk:MalAC0309_2261"/>
<gene>
    <name evidence="2" type="ORF">MalAC0309_2261</name>
</gene>
<reference evidence="3" key="1">
    <citation type="submission" date="2015-12" db="EMBL/GenBank/DDBJ databases">
        <authorList>
            <person name="Shamseldin A."/>
            <person name="Moawad H."/>
            <person name="Abd El-Rahim W.M."/>
            <person name="Sadowsky M.J."/>
        </authorList>
    </citation>
    <scope>NUCLEOTIDE SEQUENCE [LARGE SCALE GENOMIC DNA]</scope>
    <source>
        <strain evidence="3">JAM AC0309</strain>
    </source>
</reference>
<dbReference type="OrthoDB" id="9764271at2"/>